<dbReference type="Pfam" id="PF07875">
    <property type="entry name" value="Coat_F"/>
    <property type="match status" value="1"/>
</dbReference>
<sequence length="82" mass="9209">MQDKVMINDALSMAKGELTTYANVIAECANPNLRSTIQQIRNNCETSQYELYRLAQSKGYYKPAIMADSSDVQQVKSQLMGQ</sequence>
<dbReference type="Proteomes" id="UP001165422">
    <property type="component" value="Unassembled WGS sequence"/>
</dbReference>
<dbReference type="InterPro" id="IPR012851">
    <property type="entry name" value="Spore_coat_CotF-like"/>
</dbReference>
<accession>A0ABS8N5B4</accession>
<keyword evidence="1" id="KW-0946">Virion</keyword>
<comment type="caution">
    <text evidence="1">The sequence shown here is derived from an EMBL/GenBank/DDBJ whole genome shotgun (WGS) entry which is preliminary data.</text>
</comment>
<protein>
    <submittedName>
        <fullName evidence="1">Spore coat protein</fullName>
    </submittedName>
</protein>
<dbReference type="RefSeq" id="WP_229981162.1">
    <property type="nucleotide sequence ID" value="NZ_JAJJPB010000004.1"/>
</dbReference>
<keyword evidence="2" id="KW-1185">Reference proteome</keyword>
<name>A0ABS8N5B4_9CLOT</name>
<gene>
    <name evidence="1" type="ORF">LN736_05580</name>
</gene>
<proteinExistence type="predicted"/>
<organism evidence="1 2">
    <name type="scientific">Clostridium aromativorans</name>
    <dbReference type="NCBI Taxonomy" id="2836848"/>
    <lineage>
        <taxon>Bacteria</taxon>
        <taxon>Bacillati</taxon>
        <taxon>Bacillota</taxon>
        <taxon>Clostridia</taxon>
        <taxon>Eubacteriales</taxon>
        <taxon>Clostridiaceae</taxon>
        <taxon>Clostridium</taxon>
    </lineage>
</organism>
<evidence type="ECO:0000313" key="2">
    <source>
        <dbReference type="Proteomes" id="UP001165422"/>
    </source>
</evidence>
<reference evidence="1" key="1">
    <citation type="submission" date="2021-11" db="EMBL/GenBank/DDBJ databases">
        <authorList>
            <person name="Qingchun L."/>
            <person name="Dong Z."/>
            <person name="Zongwei Q."/>
            <person name="Jia Z."/>
            <person name="Duotao L."/>
        </authorList>
    </citation>
    <scope>NUCLEOTIDE SEQUENCE</scope>
    <source>
        <strain evidence="1">WLY-B-L2</strain>
    </source>
</reference>
<evidence type="ECO:0000313" key="1">
    <source>
        <dbReference type="EMBL" id="MCC9294344.1"/>
    </source>
</evidence>
<dbReference type="Gene3D" id="1.20.1260.10">
    <property type="match status" value="1"/>
</dbReference>
<dbReference type="EMBL" id="JAJJPB010000004">
    <property type="protein sequence ID" value="MCC9294344.1"/>
    <property type="molecule type" value="Genomic_DNA"/>
</dbReference>
<dbReference type="InterPro" id="IPR012347">
    <property type="entry name" value="Ferritin-like"/>
</dbReference>
<keyword evidence="1" id="KW-0167">Capsid protein</keyword>